<feature type="transmembrane region" description="Helical" evidence="1">
    <location>
        <begin position="94"/>
        <end position="114"/>
    </location>
</feature>
<feature type="transmembrane region" description="Helical" evidence="1">
    <location>
        <begin position="162"/>
        <end position="189"/>
    </location>
</feature>
<evidence type="ECO:0000313" key="3">
    <source>
        <dbReference type="EMBL" id="KAG7095637.1"/>
    </source>
</evidence>
<feature type="domain" description="DUF6534" evidence="2">
    <location>
        <begin position="176"/>
        <end position="259"/>
    </location>
</feature>
<feature type="transmembrane region" description="Helical" evidence="1">
    <location>
        <begin position="58"/>
        <end position="82"/>
    </location>
</feature>
<organism evidence="3 4">
    <name type="scientific">Marasmius oreades</name>
    <name type="common">fairy-ring Marasmius</name>
    <dbReference type="NCBI Taxonomy" id="181124"/>
    <lineage>
        <taxon>Eukaryota</taxon>
        <taxon>Fungi</taxon>
        <taxon>Dikarya</taxon>
        <taxon>Basidiomycota</taxon>
        <taxon>Agaricomycotina</taxon>
        <taxon>Agaricomycetes</taxon>
        <taxon>Agaricomycetidae</taxon>
        <taxon>Agaricales</taxon>
        <taxon>Marasmiineae</taxon>
        <taxon>Marasmiaceae</taxon>
        <taxon>Marasmius</taxon>
    </lineage>
</organism>
<gene>
    <name evidence="3" type="ORF">E1B28_006360</name>
</gene>
<dbReference type="Pfam" id="PF20152">
    <property type="entry name" value="DUF6534"/>
    <property type="match status" value="1"/>
</dbReference>
<evidence type="ECO:0000313" key="4">
    <source>
        <dbReference type="Proteomes" id="UP001049176"/>
    </source>
</evidence>
<comment type="caution">
    <text evidence="3">The sequence shown here is derived from an EMBL/GenBank/DDBJ whole genome shotgun (WGS) entry which is preliminary data.</text>
</comment>
<proteinExistence type="predicted"/>
<dbReference type="RefSeq" id="XP_043012107.1">
    <property type="nucleotide sequence ID" value="XM_043151014.1"/>
</dbReference>
<name>A0A9P7S5D1_9AGAR</name>
<dbReference type="GeneID" id="66075436"/>
<dbReference type="PANTHER" id="PTHR40465:SF1">
    <property type="entry name" value="DUF6534 DOMAIN-CONTAINING PROTEIN"/>
    <property type="match status" value="1"/>
</dbReference>
<dbReference type="InterPro" id="IPR045339">
    <property type="entry name" value="DUF6534"/>
</dbReference>
<dbReference type="Proteomes" id="UP001049176">
    <property type="component" value="Chromosome 3"/>
</dbReference>
<dbReference type="OrthoDB" id="2681808at2759"/>
<dbReference type="AlphaFoldDB" id="A0A9P7S5D1"/>
<dbReference type="PANTHER" id="PTHR40465">
    <property type="entry name" value="CHROMOSOME 1, WHOLE GENOME SHOTGUN SEQUENCE"/>
    <property type="match status" value="1"/>
</dbReference>
<protein>
    <recommendedName>
        <fullName evidence="2">DUF6534 domain-containing protein</fullName>
    </recommendedName>
</protein>
<reference evidence="3" key="1">
    <citation type="journal article" date="2021" name="Genome Biol. Evol.">
        <title>The assembled and annotated genome of the fairy-ring fungus Marasmius oreades.</title>
        <authorList>
            <person name="Hiltunen M."/>
            <person name="Ament-Velasquez S.L."/>
            <person name="Johannesson H."/>
        </authorList>
    </citation>
    <scope>NUCLEOTIDE SEQUENCE</scope>
    <source>
        <strain evidence="3">03SP1</strain>
    </source>
</reference>
<dbReference type="KEGG" id="more:E1B28_006360"/>
<evidence type="ECO:0000256" key="1">
    <source>
        <dbReference type="SAM" id="Phobius"/>
    </source>
</evidence>
<keyword evidence="1" id="KW-0472">Membrane</keyword>
<keyword evidence="1" id="KW-1133">Transmembrane helix</keyword>
<evidence type="ECO:0000259" key="2">
    <source>
        <dbReference type="Pfam" id="PF20152"/>
    </source>
</evidence>
<feature type="transmembrane region" description="Helical" evidence="1">
    <location>
        <begin position="24"/>
        <end position="46"/>
    </location>
</feature>
<feature type="transmembrane region" description="Helical" evidence="1">
    <location>
        <begin position="126"/>
        <end position="147"/>
    </location>
</feature>
<keyword evidence="1" id="KW-0812">Transmembrane</keyword>
<accession>A0A9P7S5D1</accession>
<keyword evidence="4" id="KW-1185">Reference proteome</keyword>
<dbReference type="EMBL" id="CM032183">
    <property type="protein sequence ID" value="KAG7095637.1"/>
    <property type="molecule type" value="Genomic_DNA"/>
</dbReference>
<feature type="transmembrane region" description="Helical" evidence="1">
    <location>
        <begin position="209"/>
        <end position="231"/>
    </location>
</feature>
<sequence>MGAGNLSDGSSEQEFNALINLPLFLGYIISFFLQGILLVQVFAYYLSFRKDSVIIKAAVWFVFILEWASTIIATVAALISFVKFGQLSDLSSFTLFKALAPLCGLVTLVVQSFYCYRIYALSRRLVIPGIILLLSLTQCAMVIVAGFESELGVGLESAEDPFISTVCVVWLTSTPIADFLIALTLIILLSRASRMIPSEKTRLEKIMMVSVETGLITGCAALTELIFFLAFRNSMLHFILFYILPKLYSNSMMATLNARLAIPGRTFRESGQWEWAKGGLGTEVLSPPIFAERSLPQVDEKQKSVSERPSVETIVSDCTSTVDAFWSTYTPIAKYSPAFLINRTASHRIDGSVGRVTLFDSEDPHFARERVVST</sequence>